<name>A0A4V2XLW8_9ACTN</name>
<accession>A0A4V2XLW8</accession>
<dbReference type="RefSeq" id="WP_131942690.1">
    <property type="nucleotide sequence ID" value="NZ_BAAAMX010000071.1"/>
</dbReference>
<evidence type="ECO:0000313" key="2">
    <source>
        <dbReference type="Proteomes" id="UP000295431"/>
    </source>
</evidence>
<comment type="caution">
    <text evidence="1">The sequence shown here is derived from an EMBL/GenBank/DDBJ whole genome shotgun (WGS) entry which is preliminary data.</text>
</comment>
<reference evidence="1 2" key="1">
    <citation type="submission" date="2019-03" db="EMBL/GenBank/DDBJ databases">
        <title>Draft genome sequences of novel Actinobacteria.</title>
        <authorList>
            <person name="Sahin N."/>
            <person name="Ay H."/>
            <person name="Saygin H."/>
        </authorList>
    </citation>
    <scope>NUCLEOTIDE SEQUENCE [LARGE SCALE GENOMIC DNA]</scope>
    <source>
        <strain evidence="1 2">DSM 45347</strain>
    </source>
</reference>
<dbReference type="SUPFAM" id="SSF48452">
    <property type="entry name" value="TPR-like"/>
    <property type="match status" value="1"/>
</dbReference>
<dbReference type="AlphaFoldDB" id="A0A4V2XLW8"/>
<sequence>MFDERLMAFARRLDAFQFQGDRSAVLAPQAVAEAKQLWEDNQGPNGDVPVEVVFVVATLYWLRHQARPGHGDDDLRIAVDLFTALYKAAPQLVPYEVTRLLIDRVPHLRQATEAMDILSGLNSSDDPDALMRAISLLQHAVPSYVPHDPLRAIALFNLGTALRMRFNRHGDTDSLRTAAESFREAAAVPLPEHFPRPDDLSTRYATTLAVLAEATTNLTDLDAAIEANETLAATEGADRVRWMSGLCNLLRIRFEWTGDRAALARAVRFGRAAVDAAAPDDPERASCLSHLSGALSSVAELDRDTNAMAEAVRLSRAAVELAPGDASLLSNLSATLVGFFTSSEKPDVDEAIDAAQRAVDNADDDRVRSVALSNLAGALRIRYRQLGQLDDLSRAIDALLAAQAAAGTAATRVPVLSNLGNAYKHRFGRTGDAADLDGAIRALRSAAGLLPEGHTARMRAIGGLSDALCARFELRRRAADIDLAIQLARDAVTSVGPDNATAALFNSLGNALASRALYTASSDNGAADLDEAVGCFQAALDRSPDAKAAMVANLGAALSSRFHATRQQADLTAAIDHMNTALTLFGPHDPKRSYLQSNLGNCYRIRFAWSHDPDDLERAAALIREAADHVPDNDPWRFSVLSNLGHVHETLMQEHGRADDNAIRAVSAWRAAAGLRIATPAQRFEAAQNWAALAASLPGQEALAADGYAAAVDLLPMVAWHGLERNHRESLLTRSTGLASDAAATALLAGRSNQSVDLLEHGRAVQWTQALQLRADLAALHAAAPELAARLDVVRQELDQPPVEIEAPSW</sequence>
<dbReference type="Gene3D" id="1.25.40.10">
    <property type="entry name" value="Tetratricopeptide repeat domain"/>
    <property type="match status" value="2"/>
</dbReference>
<dbReference type="OrthoDB" id="3483855at2"/>
<evidence type="ECO:0008006" key="3">
    <source>
        <dbReference type="Google" id="ProtNLM"/>
    </source>
</evidence>
<dbReference type="EMBL" id="SMJW01000149">
    <property type="protein sequence ID" value="TDC12026.1"/>
    <property type="molecule type" value="Genomic_DNA"/>
</dbReference>
<keyword evidence="2" id="KW-1185">Reference proteome</keyword>
<organism evidence="1 2">
    <name type="scientific">Actinomadura bangladeshensis</name>
    <dbReference type="NCBI Taxonomy" id="453573"/>
    <lineage>
        <taxon>Bacteria</taxon>
        <taxon>Bacillati</taxon>
        <taxon>Actinomycetota</taxon>
        <taxon>Actinomycetes</taxon>
        <taxon>Streptosporangiales</taxon>
        <taxon>Thermomonosporaceae</taxon>
        <taxon>Actinomadura</taxon>
    </lineage>
</organism>
<dbReference type="InterPro" id="IPR011990">
    <property type="entry name" value="TPR-like_helical_dom_sf"/>
</dbReference>
<proteinExistence type="predicted"/>
<evidence type="ECO:0000313" key="1">
    <source>
        <dbReference type="EMBL" id="TDC12026.1"/>
    </source>
</evidence>
<gene>
    <name evidence="1" type="ORF">E1284_25600</name>
</gene>
<dbReference type="Proteomes" id="UP000295431">
    <property type="component" value="Unassembled WGS sequence"/>
</dbReference>
<protein>
    <recommendedName>
        <fullName evidence="3">Tetratricopeptide repeat protein</fullName>
    </recommendedName>
</protein>
<dbReference type="SUPFAM" id="SSF81901">
    <property type="entry name" value="HCP-like"/>
    <property type="match status" value="1"/>
</dbReference>